<keyword evidence="3" id="KW-0695">RNA-directed DNA polymerase</keyword>
<feature type="region of interest" description="Disordered" evidence="1">
    <location>
        <begin position="200"/>
        <end position="234"/>
    </location>
</feature>
<feature type="compositionally biased region" description="Low complexity" evidence="1">
    <location>
        <begin position="390"/>
        <end position="403"/>
    </location>
</feature>
<evidence type="ECO:0000313" key="3">
    <source>
        <dbReference type="EMBL" id="GJS93315.1"/>
    </source>
</evidence>
<proteinExistence type="predicted"/>
<feature type="region of interest" description="Disordered" evidence="1">
    <location>
        <begin position="1"/>
        <end position="165"/>
    </location>
</feature>
<dbReference type="GO" id="GO:0003964">
    <property type="term" value="F:RNA-directed DNA polymerase activity"/>
    <property type="evidence" value="ECO:0007669"/>
    <property type="project" value="UniProtKB-KW"/>
</dbReference>
<keyword evidence="3" id="KW-0548">Nucleotidyltransferase</keyword>
<dbReference type="InterPro" id="IPR005162">
    <property type="entry name" value="Retrotrans_gag_dom"/>
</dbReference>
<feature type="compositionally biased region" description="Acidic residues" evidence="1">
    <location>
        <begin position="101"/>
        <end position="120"/>
    </location>
</feature>
<name>A0ABQ4ZSN7_9ASTR</name>
<sequence length="517" mass="56637">MSDSEDSTVTYTEISSPYEDLSDIGSPGAEGPIFQDPPSPDYVPGPEEPEQAPPSPIYVPFVPEPVYPEFLPEDDVLPAEEQPLPVAASPTTESPGYIPESDPEEDPEEDDEEDPEEDPADYPADRGDDRDDEEPSDDDDDDDDDAEEEEHLAPADPAAVAYSADQDPYLAYRVTARMSIRPQAPAPFLSEEVAERLLALPTPPPSPLSPYSSPLPQIPSPPLPIPSPPPNSPTYVEGSLGSRAAGIRQRDALPSPVHETEMPEICLPLRKRPCRTTPGPGYEVGESSAAGWEARRLEVRLWDKAIPRDACPSDARMPDISCGCGYSRWMLASAKQTIGTYGDPDLRKQTIGRQRHQSVPEEPVAVLRLGYDCSYCTKIEPRGRPTRLNPDATPTPVTDPTTTTTVTSAQLQAMIDQGVTAVLAARATTQNGDDSYTSGTGIALTWWNSHVRTITNDVAYAMTWTDLKKKMTTKYYPRNEIKKIEAKLWNLKVKGTDVVAYNQRFQELALLCDQGSS</sequence>
<feature type="domain" description="Retrotransposon gag" evidence="2">
    <location>
        <begin position="440"/>
        <end position="514"/>
    </location>
</feature>
<dbReference type="EMBL" id="BQNB010011648">
    <property type="protein sequence ID" value="GJS93315.1"/>
    <property type="molecule type" value="Genomic_DNA"/>
</dbReference>
<feature type="compositionally biased region" description="Acidic residues" evidence="1">
    <location>
        <begin position="130"/>
        <end position="150"/>
    </location>
</feature>
<feature type="region of interest" description="Disordered" evidence="1">
    <location>
        <begin position="384"/>
        <end position="403"/>
    </location>
</feature>
<gene>
    <name evidence="3" type="ORF">Tco_0800283</name>
</gene>
<feature type="compositionally biased region" description="Low complexity" evidence="1">
    <location>
        <begin position="154"/>
        <end position="165"/>
    </location>
</feature>
<accession>A0ABQ4ZSN7</accession>
<dbReference type="Pfam" id="PF03732">
    <property type="entry name" value="Retrotrans_gag"/>
    <property type="match status" value="1"/>
</dbReference>
<keyword evidence="3" id="KW-0808">Transferase</keyword>
<reference evidence="3" key="1">
    <citation type="journal article" date="2022" name="Int. J. Mol. Sci.">
        <title>Draft Genome of Tanacetum Coccineum: Genomic Comparison of Closely Related Tanacetum-Family Plants.</title>
        <authorList>
            <person name="Yamashiro T."/>
            <person name="Shiraishi A."/>
            <person name="Nakayama K."/>
            <person name="Satake H."/>
        </authorList>
    </citation>
    <scope>NUCLEOTIDE SEQUENCE</scope>
</reference>
<evidence type="ECO:0000256" key="1">
    <source>
        <dbReference type="SAM" id="MobiDB-lite"/>
    </source>
</evidence>
<feature type="compositionally biased region" description="Pro residues" evidence="1">
    <location>
        <begin position="51"/>
        <end position="66"/>
    </location>
</feature>
<protein>
    <submittedName>
        <fullName evidence="3">Reverse transcriptase domain-containing protein</fullName>
    </submittedName>
</protein>
<feature type="compositionally biased region" description="Pro residues" evidence="1">
    <location>
        <begin position="216"/>
        <end position="232"/>
    </location>
</feature>
<dbReference type="Proteomes" id="UP001151760">
    <property type="component" value="Unassembled WGS sequence"/>
</dbReference>
<evidence type="ECO:0000313" key="4">
    <source>
        <dbReference type="Proteomes" id="UP001151760"/>
    </source>
</evidence>
<comment type="caution">
    <text evidence="3">The sequence shown here is derived from an EMBL/GenBank/DDBJ whole genome shotgun (WGS) entry which is preliminary data.</text>
</comment>
<reference evidence="3" key="2">
    <citation type="submission" date="2022-01" db="EMBL/GenBank/DDBJ databases">
        <authorList>
            <person name="Yamashiro T."/>
            <person name="Shiraishi A."/>
            <person name="Satake H."/>
            <person name="Nakayama K."/>
        </authorList>
    </citation>
    <scope>NUCLEOTIDE SEQUENCE</scope>
</reference>
<keyword evidence="4" id="KW-1185">Reference proteome</keyword>
<evidence type="ECO:0000259" key="2">
    <source>
        <dbReference type="Pfam" id="PF03732"/>
    </source>
</evidence>
<organism evidence="3 4">
    <name type="scientific">Tanacetum coccineum</name>
    <dbReference type="NCBI Taxonomy" id="301880"/>
    <lineage>
        <taxon>Eukaryota</taxon>
        <taxon>Viridiplantae</taxon>
        <taxon>Streptophyta</taxon>
        <taxon>Embryophyta</taxon>
        <taxon>Tracheophyta</taxon>
        <taxon>Spermatophyta</taxon>
        <taxon>Magnoliopsida</taxon>
        <taxon>eudicotyledons</taxon>
        <taxon>Gunneridae</taxon>
        <taxon>Pentapetalae</taxon>
        <taxon>asterids</taxon>
        <taxon>campanulids</taxon>
        <taxon>Asterales</taxon>
        <taxon>Asteraceae</taxon>
        <taxon>Asteroideae</taxon>
        <taxon>Anthemideae</taxon>
        <taxon>Anthemidinae</taxon>
        <taxon>Tanacetum</taxon>
    </lineage>
</organism>